<dbReference type="Pfam" id="PF15874">
    <property type="entry name" value="Il2rg"/>
    <property type="match status" value="1"/>
</dbReference>
<gene>
    <name evidence="3" type="primary">LOC100374686</name>
</gene>
<feature type="compositionally biased region" description="Polar residues" evidence="1">
    <location>
        <begin position="161"/>
        <end position="185"/>
    </location>
</feature>
<reference evidence="3" key="1">
    <citation type="submission" date="2025-08" db="UniProtKB">
        <authorList>
            <consortium name="RefSeq"/>
        </authorList>
    </citation>
    <scope>IDENTIFICATION</scope>
    <source>
        <tissue evidence="3">Testes</tissue>
    </source>
</reference>
<protein>
    <submittedName>
        <fullName evidence="3">Uncharacterized protein LOC100374686</fullName>
    </submittedName>
</protein>
<sequence length="185" mass="21517">MFSTIPLGENNNILVNTQCGSRSVLDYIKERVDFYSPDEAARLDLADEDGQLKFISYQHAMRPVCDLVQPRAVLIPVKIERDMETFCYKPFTPLVGDMELKPKFQARLNLQRDSMERRRLEMEKIRLEEEKQCQLETLKEKKEAMESKPDKQESQRDRSNLGGNQNLKCTGSASRPISNKNYKRP</sequence>
<keyword evidence="2" id="KW-1185">Reference proteome</keyword>
<dbReference type="PANTHER" id="PTHR33887:SF4">
    <property type="entry name" value="AB2-183"/>
    <property type="match status" value="1"/>
</dbReference>
<feature type="region of interest" description="Disordered" evidence="1">
    <location>
        <begin position="137"/>
        <end position="185"/>
    </location>
</feature>
<dbReference type="GeneID" id="100374686"/>
<organism evidence="2 3">
    <name type="scientific">Saccoglossus kowalevskii</name>
    <name type="common">Acorn worm</name>
    <dbReference type="NCBI Taxonomy" id="10224"/>
    <lineage>
        <taxon>Eukaryota</taxon>
        <taxon>Metazoa</taxon>
        <taxon>Hemichordata</taxon>
        <taxon>Enteropneusta</taxon>
        <taxon>Harrimaniidae</taxon>
        <taxon>Saccoglossus</taxon>
    </lineage>
</organism>
<evidence type="ECO:0000313" key="3">
    <source>
        <dbReference type="RefSeq" id="XP_002736530.1"/>
    </source>
</evidence>
<dbReference type="Proteomes" id="UP000694865">
    <property type="component" value="Unplaced"/>
</dbReference>
<dbReference type="RefSeq" id="XP_002736530.1">
    <property type="nucleotide sequence ID" value="XM_002736484.2"/>
</dbReference>
<dbReference type="PANTHER" id="PTHR33887">
    <property type="entry name" value="PB1 DOMAIN-CONTAINING PROTEIN"/>
    <property type="match status" value="1"/>
</dbReference>
<name>A0ABM0GSP9_SACKO</name>
<accession>A0ABM0GSP9</accession>
<feature type="compositionally biased region" description="Basic and acidic residues" evidence="1">
    <location>
        <begin position="137"/>
        <end position="159"/>
    </location>
</feature>
<evidence type="ECO:0000256" key="1">
    <source>
        <dbReference type="SAM" id="MobiDB-lite"/>
    </source>
</evidence>
<proteinExistence type="predicted"/>
<dbReference type="InterPro" id="IPR039471">
    <property type="entry name" value="CXorf65-like"/>
</dbReference>
<evidence type="ECO:0000313" key="2">
    <source>
        <dbReference type="Proteomes" id="UP000694865"/>
    </source>
</evidence>